<organism evidence="1 2">
    <name type="scientific">Choristoneura fumiferana</name>
    <name type="common">Spruce budworm moth</name>
    <name type="synonym">Archips fumiferana</name>
    <dbReference type="NCBI Taxonomy" id="7141"/>
    <lineage>
        <taxon>Eukaryota</taxon>
        <taxon>Metazoa</taxon>
        <taxon>Ecdysozoa</taxon>
        <taxon>Arthropoda</taxon>
        <taxon>Hexapoda</taxon>
        <taxon>Insecta</taxon>
        <taxon>Pterygota</taxon>
        <taxon>Neoptera</taxon>
        <taxon>Endopterygota</taxon>
        <taxon>Lepidoptera</taxon>
        <taxon>Glossata</taxon>
        <taxon>Ditrysia</taxon>
        <taxon>Tortricoidea</taxon>
        <taxon>Tortricidae</taxon>
        <taxon>Tortricinae</taxon>
        <taxon>Choristoneura</taxon>
    </lineage>
</organism>
<comment type="caution">
    <text evidence="1">The sequence shown here is derived from an EMBL/GenBank/DDBJ whole genome shotgun (WGS) entry which is preliminary data.</text>
</comment>
<reference evidence="1 2" key="1">
    <citation type="journal article" date="2022" name="Genome Biol. Evol.">
        <title>The Spruce Budworm Genome: Reconstructing the Evolutionary History of Antifreeze Proteins.</title>
        <authorList>
            <person name="Beliveau C."/>
            <person name="Gagne P."/>
            <person name="Picq S."/>
            <person name="Vernygora O."/>
            <person name="Keeling C.I."/>
            <person name="Pinkney K."/>
            <person name="Doucet D."/>
            <person name="Wen F."/>
            <person name="Johnston J.S."/>
            <person name="Maaroufi H."/>
            <person name="Boyle B."/>
            <person name="Laroche J."/>
            <person name="Dewar K."/>
            <person name="Juretic N."/>
            <person name="Blackburn G."/>
            <person name="Nisole A."/>
            <person name="Brunet B."/>
            <person name="Brandao M."/>
            <person name="Lumley L."/>
            <person name="Duan J."/>
            <person name="Quan G."/>
            <person name="Lucarotti C.J."/>
            <person name="Roe A.D."/>
            <person name="Sperling F.A.H."/>
            <person name="Levesque R.C."/>
            <person name="Cusson M."/>
        </authorList>
    </citation>
    <scope>NUCLEOTIDE SEQUENCE [LARGE SCALE GENOMIC DNA]</scope>
    <source>
        <strain evidence="1">Glfc:IPQL:Cfum</strain>
    </source>
</reference>
<protein>
    <submittedName>
        <fullName evidence="1">Uncharacterized protein</fullName>
    </submittedName>
</protein>
<evidence type="ECO:0000313" key="1">
    <source>
        <dbReference type="EMBL" id="KAI8424964.1"/>
    </source>
</evidence>
<keyword evidence="2" id="KW-1185">Reference proteome</keyword>
<evidence type="ECO:0000313" key="2">
    <source>
        <dbReference type="Proteomes" id="UP001064048"/>
    </source>
</evidence>
<dbReference type="EMBL" id="CM046111">
    <property type="protein sequence ID" value="KAI8424964.1"/>
    <property type="molecule type" value="Genomic_DNA"/>
</dbReference>
<dbReference type="Proteomes" id="UP001064048">
    <property type="component" value="Chromosome 11"/>
</dbReference>
<accession>A0ACC0JLK8</accession>
<gene>
    <name evidence="1" type="ORF">MSG28_006868</name>
</gene>
<name>A0ACC0JLK8_CHOFU</name>
<sequence length="315" mass="35002">MDLLKNILPQKIFEVIERAGVSTAKQIIMLSKWDIKKLTNLSNDDIFLLKSMVADYISPESVPGDLLLQKENLNPRISIGCNTIDYLLKGGFLRGTLTEIYGESGSGKTQVLLQAVAHNSYCGCVYICTEDLFPVKRLEQIIHSIPDCNSETDYGKNIFIEHVTEPIELLSCVKVRLPKLLSRNKVSLIVVDSIAAPYRTDTTNYIQRAEDLRELAMSLIKTAQNANLAIVCINQVTAAFDGSNNCLPSLGLAWSNMVSTRLSLRKTSETIDIINESDFIQEKYSNVREMTVVFAPHLSNKSARFIITPAGIVGI</sequence>
<proteinExistence type="predicted"/>